<dbReference type="Pfam" id="PF01661">
    <property type="entry name" value="Macro"/>
    <property type="match status" value="1"/>
</dbReference>
<keyword evidence="2 7" id="KW-0328">Glycosyltransferase</keyword>
<comment type="subcellular location">
    <subcellularLocation>
        <location evidence="1">Nucleus</location>
    </subcellularLocation>
</comment>
<dbReference type="GO" id="GO:1990404">
    <property type="term" value="F:NAD+-protein mono-ADP-ribosyltransferase activity"/>
    <property type="evidence" value="ECO:0007669"/>
    <property type="project" value="TreeGrafter"/>
</dbReference>
<accession>A0A8B9H2N5</accession>
<dbReference type="PROSITE" id="PS51059">
    <property type="entry name" value="PARP_CATALYTIC"/>
    <property type="match status" value="1"/>
</dbReference>
<organism evidence="9 10">
    <name type="scientific">Astyanax mexicanus</name>
    <name type="common">Blind cave fish</name>
    <name type="synonym">Astyanax fasciatus mexicanus</name>
    <dbReference type="NCBI Taxonomy" id="7994"/>
    <lineage>
        <taxon>Eukaryota</taxon>
        <taxon>Metazoa</taxon>
        <taxon>Chordata</taxon>
        <taxon>Craniata</taxon>
        <taxon>Vertebrata</taxon>
        <taxon>Euteleostomi</taxon>
        <taxon>Actinopterygii</taxon>
        <taxon>Neopterygii</taxon>
        <taxon>Teleostei</taxon>
        <taxon>Ostariophysi</taxon>
        <taxon>Characiformes</taxon>
        <taxon>Characoidei</taxon>
        <taxon>Acestrorhamphidae</taxon>
        <taxon>Acestrorhamphinae</taxon>
        <taxon>Astyanax</taxon>
    </lineage>
</organism>
<keyword evidence="3 7" id="KW-0808">Transferase</keyword>
<sequence>STRFVDLIFMTFPKLSGYFYFSKFFPGLEIAIFKFHDFFRFFMTVRTLVTVWGLRPAQGPRQLIDLLALLHQACLHLPCMANHLCPQPSDGVVLTKAGNLPFKNIVHMVGQTSEKEITRCMYNVLKKCEENKIQSVSFPALGTAIIHPPPTWTKMGGKDLEIVALSKSDEYKKIEQDFINCSKHADVIHRIQNKGLWQRYCVLKQEVDKKYPKQTNERVLYHGTTLEICQKINKNGFNRSFCGRNAVVHGEGTYFAKDAWYSCQDQYSNPDPNGLKYIYRARVVMGSPCKSRKGMKEPDPLDPNNHQAGLHNCAVDNLQNPFIFVVFCDAGAYPDYLITFKSV</sequence>
<dbReference type="PANTHER" id="PTHR14453">
    <property type="entry name" value="PARP/ZINC FINGER CCCH TYPE DOMAIN CONTAINING PROTEIN"/>
    <property type="match status" value="1"/>
</dbReference>
<dbReference type="InterPro" id="IPR043472">
    <property type="entry name" value="Macro_dom-like"/>
</dbReference>
<evidence type="ECO:0000256" key="7">
    <source>
        <dbReference type="RuleBase" id="RU362114"/>
    </source>
</evidence>
<evidence type="ECO:0000256" key="6">
    <source>
        <dbReference type="ARBA" id="ARBA00024347"/>
    </source>
</evidence>
<dbReference type="Pfam" id="PF00644">
    <property type="entry name" value="PARP"/>
    <property type="match status" value="1"/>
</dbReference>
<evidence type="ECO:0000313" key="9">
    <source>
        <dbReference type="Ensembl" id="ENSAMXP00005003733.1"/>
    </source>
</evidence>
<dbReference type="InterPro" id="IPR002589">
    <property type="entry name" value="Macro_dom"/>
</dbReference>
<feature type="domain" description="PARP catalytic" evidence="8">
    <location>
        <begin position="148"/>
        <end position="343"/>
    </location>
</feature>
<protein>
    <recommendedName>
        <fullName evidence="7">Poly [ADP-ribose] polymerase</fullName>
        <shortName evidence="7">PARP</shortName>
        <ecNumber evidence="7">2.4.2.-</ecNumber>
    </recommendedName>
</protein>
<dbReference type="SUPFAM" id="SSF56399">
    <property type="entry name" value="ADP-ribosylation"/>
    <property type="match status" value="1"/>
</dbReference>
<keyword evidence="5" id="KW-0539">Nucleus</keyword>
<proteinExistence type="inferred from homology"/>
<dbReference type="GO" id="GO:0070212">
    <property type="term" value="P:protein poly-ADP-ribosylation"/>
    <property type="evidence" value="ECO:0007669"/>
    <property type="project" value="TreeGrafter"/>
</dbReference>
<dbReference type="GO" id="GO:0010629">
    <property type="term" value="P:negative regulation of gene expression"/>
    <property type="evidence" value="ECO:0007669"/>
    <property type="project" value="TreeGrafter"/>
</dbReference>
<dbReference type="Gene3D" id="3.90.228.10">
    <property type="match status" value="1"/>
</dbReference>
<dbReference type="GO" id="GO:0005737">
    <property type="term" value="C:cytoplasm"/>
    <property type="evidence" value="ECO:0007669"/>
    <property type="project" value="TreeGrafter"/>
</dbReference>
<dbReference type="GO" id="GO:0005634">
    <property type="term" value="C:nucleus"/>
    <property type="evidence" value="ECO:0007669"/>
    <property type="project" value="UniProtKB-SubCell"/>
</dbReference>
<reference evidence="9" key="1">
    <citation type="submission" date="2025-08" db="UniProtKB">
        <authorList>
            <consortium name="Ensembl"/>
        </authorList>
    </citation>
    <scope>IDENTIFICATION</scope>
</reference>
<dbReference type="AlphaFoldDB" id="A0A8B9H2N5"/>
<dbReference type="EC" id="2.4.2.-" evidence="7"/>
<evidence type="ECO:0000256" key="3">
    <source>
        <dbReference type="ARBA" id="ARBA00022679"/>
    </source>
</evidence>
<dbReference type="PANTHER" id="PTHR14453:SF101">
    <property type="entry name" value="POLY [ADP-RIBOSE] POLYMERASE"/>
    <property type="match status" value="1"/>
</dbReference>
<dbReference type="Ensembl" id="ENSAMXT00005004269.1">
    <property type="protein sequence ID" value="ENSAMXP00005003733.1"/>
    <property type="gene ID" value="ENSAMXG00005002340.1"/>
</dbReference>
<evidence type="ECO:0000256" key="1">
    <source>
        <dbReference type="ARBA" id="ARBA00004123"/>
    </source>
</evidence>
<evidence type="ECO:0000256" key="2">
    <source>
        <dbReference type="ARBA" id="ARBA00022676"/>
    </source>
</evidence>
<dbReference type="InterPro" id="IPR012317">
    <property type="entry name" value="Poly(ADP-ribose)pol_cat_dom"/>
</dbReference>
<dbReference type="GO" id="GO:0003714">
    <property type="term" value="F:transcription corepressor activity"/>
    <property type="evidence" value="ECO:0007669"/>
    <property type="project" value="TreeGrafter"/>
</dbReference>
<evidence type="ECO:0000256" key="5">
    <source>
        <dbReference type="ARBA" id="ARBA00023242"/>
    </source>
</evidence>
<dbReference type="InterPro" id="IPR052056">
    <property type="entry name" value="Mono-ARTD/PARP"/>
</dbReference>
<dbReference type="Proteomes" id="UP000694621">
    <property type="component" value="Unplaced"/>
</dbReference>
<dbReference type="GO" id="GO:0003950">
    <property type="term" value="F:NAD+ poly-ADP-ribosyltransferase activity"/>
    <property type="evidence" value="ECO:0007669"/>
    <property type="project" value="UniProtKB-UniRule"/>
</dbReference>
<evidence type="ECO:0000259" key="8">
    <source>
        <dbReference type="PROSITE" id="PS51059"/>
    </source>
</evidence>
<comment type="similarity">
    <text evidence="6">Belongs to the ARTD/PARP family.</text>
</comment>
<dbReference type="Gene3D" id="3.40.220.10">
    <property type="entry name" value="Leucine Aminopeptidase, subunit E, domain 1"/>
    <property type="match status" value="1"/>
</dbReference>
<name>A0A8B9H2N5_ASTMX</name>
<dbReference type="SUPFAM" id="SSF52949">
    <property type="entry name" value="Macro domain-like"/>
    <property type="match status" value="1"/>
</dbReference>
<evidence type="ECO:0000256" key="4">
    <source>
        <dbReference type="ARBA" id="ARBA00023027"/>
    </source>
</evidence>
<keyword evidence="4 7" id="KW-0520">NAD</keyword>
<evidence type="ECO:0000313" key="10">
    <source>
        <dbReference type="Proteomes" id="UP000694621"/>
    </source>
</evidence>